<dbReference type="Proteomes" id="UP000789572">
    <property type="component" value="Unassembled WGS sequence"/>
</dbReference>
<feature type="non-terminal residue" evidence="1">
    <location>
        <position position="125"/>
    </location>
</feature>
<reference evidence="1" key="1">
    <citation type="submission" date="2021-06" db="EMBL/GenBank/DDBJ databases">
        <authorList>
            <person name="Kallberg Y."/>
            <person name="Tangrot J."/>
            <person name="Rosling A."/>
        </authorList>
    </citation>
    <scope>NUCLEOTIDE SEQUENCE</scope>
    <source>
        <strain evidence="1">IA702</strain>
    </source>
</reference>
<protein>
    <submittedName>
        <fullName evidence="1">7415_t:CDS:1</fullName>
    </submittedName>
</protein>
<dbReference type="EMBL" id="CAJVPJ010002918">
    <property type="protein sequence ID" value="CAG8631724.1"/>
    <property type="molecule type" value="Genomic_DNA"/>
</dbReference>
<evidence type="ECO:0000313" key="1">
    <source>
        <dbReference type="EMBL" id="CAG8631724.1"/>
    </source>
</evidence>
<dbReference type="InterPro" id="IPR027417">
    <property type="entry name" value="P-loop_NTPase"/>
</dbReference>
<accession>A0A9N9GT00</accession>
<dbReference type="OrthoDB" id="2408190at2759"/>
<sequence length="125" mass="13555">MAKGLEAQLFLARGACIMLTANLWTAAGLVNGSMGTVHDIIYNDQGPSYLPTVVFISFDKYKGPTITALDGTKCLAWAITVHKSQELTLPRVKIDLGAEEFAAVLTGSNESSFAEDYKKGRKKKK</sequence>
<comment type="caution">
    <text evidence="1">The sequence shown here is derived from an EMBL/GenBank/DDBJ whole genome shotgun (WGS) entry which is preliminary data.</text>
</comment>
<evidence type="ECO:0000313" key="2">
    <source>
        <dbReference type="Proteomes" id="UP000789572"/>
    </source>
</evidence>
<dbReference type="SUPFAM" id="SSF52540">
    <property type="entry name" value="P-loop containing nucleoside triphosphate hydrolases"/>
    <property type="match status" value="1"/>
</dbReference>
<dbReference type="AlphaFoldDB" id="A0A9N9GT00"/>
<keyword evidence="2" id="KW-1185">Reference proteome</keyword>
<organism evidence="1 2">
    <name type="scientific">Paraglomus occultum</name>
    <dbReference type="NCBI Taxonomy" id="144539"/>
    <lineage>
        <taxon>Eukaryota</taxon>
        <taxon>Fungi</taxon>
        <taxon>Fungi incertae sedis</taxon>
        <taxon>Mucoromycota</taxon>
        <taxon>Glomeromycotina</taxon>
        <taxon>Glomeromycetes</taxon>
        <taxon>Paraglomerales</taxon>
        <taxon>Paraglomeraceae</taxon>
        <taxon>Paraglomus</taxon>
    </lineage>
</organism>
<proteinExistence type="predicted"/>
<name>A0A9N9GT00_9GLOM</name>
<gene>
    <name evidence="1" type="ORF">POCULU_LOCUS8928</name>
</gene>